<evidence type="ECO:0000256" key="2">
    <source>
        <dbReference type="ARBA" id="ARBA00013090"/>
    </source>
</evidence>
<dbReference type="UniPathway" id="UPA00219"/>
<evidence type="ECO:0000313" key="11">
    <source>
        <dbReference type="Proteomes" id="UP000217005"/>
    </source>
</evidence>
<comment type="caution">
    <text evidence="8">The sequence shown here is derived from an EMBL/GenBank/DDBJ whole genome shotgun (WGS) entry which is preliminary data.</text>
</comment>
<dbReference type="EMBL" id="NEVR01000006">
    <property type="protein sequence ID" value="OZI57152.1"/>
    <property type="molecule type" value="Genomic_DNA"/>
</dbReference>
<dbReference type="PANTHER" id="PTHR21198:SF2">
    <property type="entry name" value="GLUTAMATE RACEMASE"/>
    <property type="match status" value="1"/>
</dbReference>
<keyword evidence="5 7" id="KW-0413">Isomerase</keyword>
<evidence type="ECO:0000256" key="4">
    <source>
        <dbReference type="ARBA" id="ARBA00022984"/>
    </source>
</evidence>
<dbReference type="GO" id="GO:0009252">
    <property type="term" value="P:peptidoglycan biosynthetic process"/>
    <property type="evidence" value="ECO:0007669"/>
    <property type="project" value="UniProtKB-UniRule"/>
</dbReference>
<dbReference type="GO" id="GO:0008360">
    <property type="term" value="P:regulation of cell shape"/>
    <property type="evidence" value="ECO:0007669"/>
    <property type="project" value="UniProtKB-KW"/>
</dbReference>
<dbReference type="Proteomes" id="UP000216354">
    <property type="component" value="Unassembled WGS sequence"/>
</dbReference>
<keyword evidence="3 7" id="KW-0133">Cell shape</keyword>
<evidence type="ECO:0000313" key="8">
    <source>
        <dbReference type="EMBL" id="OZI33048.1"/>
    </source>
</evidence>
<organism evidence="8 11">
    <name type="scientific">Bordetella genomosp. 1</name>
    <dbReference type="NCBI Taxonomy" id="1395607"/>
    <lineage>
        <taxon>Bacteria</taxon>
        <taxon>Pseudomonadati</taxon>
        <taxon>Pseudomonadota</taxon>
        <taxon>Betaproteobacteria</taxon>
        <taxon>Burkholderiales</taxon>
        <taxon>Alcaligenaceae</taxon>
        <taxon>Bordetella</taxon>
    </lineage>
</organism>
<name>A0A261S6R4_9BORD</name>
<dbReference type="InterPro" id="IPR018187">
    <property type="entry name" value="Asp/Glu_racemase_AS_1"/>
</dbReference>
<dbReference type="SUPFAM" id="SSF53681">
    <property type="entry name" value="Aspartate/glutamate racemase"/>
    <property type="match status" value="2"/>
</dbReference>
<dbReference type="PROSITE" id="PS00923">
    <property type="entry name" value="ASP_GLU_RACEMASE_1"/>
    <property type="match status" value="1"/>
</dbReference>
<dbReference type="RefSeq" id="WP_094828043.1">
    <property type="nucleotide sequence ID" value="NZ_NEVL01000004.1"/>
</dbReference>
<evidence type="ECO:0000256" key="3">
    <source>
        <dbReference type="ARBA" id="ARBA00022960"/>
    </source>
</evidence>
<keyword evidence="10" id="KW-1185">Reference proteome</keyword>
<comment type="catalytic activity">
    <reaction evidence="1 7">
        <text>L-glutamate = D-glutamate</text>
        <dbReference type="Rhea" id="RHEA:12813"/>
        <dbReference type="ChEBI" id="CHEBI:29985"/>
        <dbReference type="ChEBI" id="CHEBI:29986"/>
        <dbReference type="EC" id="5.1.1.3"/>
    </reaction>
</comment>
<sequence>MQDLSLRDAAPVGVFDSGLGGLSVVSAIRRRLPHEALIYIADSRYAPYGEKTDTFIRARSLALAEWLVQQGAKALVVACNTATTHAIADLRERLAVPIIGVEPGIKPAVQASASKVVGVLATAATLRSDKLQQLLAAHGQACRFICQPGHGLVEQIEQGAADGAVVDTLLAQYLTPMVDAGADTLVLGSTHYAWLMPAIRRRFGDRLRLIETAAAIAQRVAQQLEQHGLAAPPRAGEAPMALCSTALSEDLRTPLARLAQDMLPPEGRVVGIEVGGAD</sequence>
<dbReference type="OrthoDB" id="9801055at2"/>
<feature type="binding site" evidence="7">
    <location>
        <begin position="48"/>
        <end position="49"/>
    </location>
    <ligand>
        <name>substrate</name>
    </ligand>
</feature>
<dbReference type="Proteomes" id="UP000217005">
    <property type="component" value="Unassembled WGS sequence"/>
</dbReference>
<dbReference type="AlphaFoldDB" id="A0A261S6R4"/>
<accession>A0A261S6R4</accession>
<feature type="active site" description="Proton donor/acceptor" evidence="7">
    <location>
        <position position="79"/>
    </location>
</feature>
<dbReference type="EMBL" id="NEVL01000004">
    <property type="protein sequence ID" value="OZI33048.1"/>
    <property type="molecule type" value="Genomic_DNA"/>
</dbReference>
<dbReference type="GO" id="GO:0071555">
    <property type="term" value="P:cell wall organization"/>
    <property type="evidence" value="ECO:0007669"/>
    <property type="project" value="UniProtKB-KW"/>
</dbReference>
<evidence type="ECO:0000256" key="5">
    <source>
        <dbReference type="ARBA" id="ARBA00023235"/>
    </source>
</evidence>
<evidence type="ECO:0000256" key="6">
    <source>
        <dbReference type="ARBA" id="ARBA00023316"/>
    </source>
</evidence>
<dbReference type="EC" id="5.1.1.3" evidence="2 7"/>
<dbReference type="Gene3D" id="3.40.50.1860">
    <property type="match status" value="2"/>
</dbReference>
<dbReference type="GO" id="GO:0008881">
    <property type="term" value="F:glutamate racemase activity"/>
    <property type="evidence" value="ECO:0007669"/>
    <property type="project" value="UniProtKB-UniRule"/>
</dbReference>
<dbReference type="InterPro" id="IPR004391">
    <property type="entry name" value="Glu_race"/>
</dbReference>
<evidence type="ECO:0000313" key="10">
    <source>
        <dbReference type="Proteomes" id="UP000216354"/>
    </source>
</evidence>
<evidence type="ECO:0000313" key="9">
    <source>
        <dbReference type="EMBL" id="OZI57152.1"/>
    </source>
</evidence>
<proteinExistence type="inferred from homology"/>
<reference evidence="9 10" key="1">
    <citation type="submission" date="2017-05" db="EMBL/GenBank/DDBJ databases">
        <title>Complete and WGS of Bordetella genogroups.</title>
        <authorList>
            <person name="Spilker T."/>
            <person name="Lipuma J."/>
        </authorList>
    </citation>
    <scope>NUCLEOTIDE SEQUENCE [LARGE SCALE GENOMIC DNA]</scope>
    <source>
        <strain evidence="9 10">AU9795</strain>
    </source>
</reference>
<keyword evidence="4 7" id="KW-0573">Peptidoglycan synthesis</keyword>
<dbReference type="NCBIfam" id="TIGR00067">
    <property type="entry name" value="glut_race"/>
    <property type="match status" value="1"/>
</dbReference>
<evidence type="ECO:0000256" key="7">
    <source>
        <dbReference type="HAMAP-Rule" id="MF_00258"/>
    </source>
</evidence>
<keyword evidence="6 7" id="KW-0961">Cell wall biogenesis/degradation</keyword>
<dbReference type="InterPro" id="IPR015942">
    <property type="entry name" value="Asp/Glu/hydantoin_racemase"/>
</dbReference>
<protein>
    <recommendedName>
        <fullName evidence="2 7">Glutamate racemase</fullName>
        <ecNumber evidence="2 7">5.1.1.3</ecNumber>
    </recommendedName>
</protein>
<feature type="binding site" evidence="7">
    <location>
        <begin position="190"/>
        <end position="191"/>
    </location>
    <ligand>
        <name>substrate</name>
    </ligand>
</feature>
<comment type="function">
    <text evidence="7">Provides the (R)-glutamate required for cell wall biosynthesis.</text>
</comment>
<gene>
    <name evidence="7 8" type="primary">murI</name>
    <name evidence="9" type="ORF">CAL27_23180</name>
    <name evidence="8" type="ORF">CEG14_19515</name>
</gene>
<dbReference type="Pfam" id="PF01177">
    <property type="entry name" value="Asp_Glu_race"/>
    <property type="match status" value="1"/>
</dbReference>
<dbReference type="InterPro" id="IPR001920">
    <property type="entry name" value="Asp/Glu_race"/>
</dbReference>
<comment type="similarity">
    <text evidence="7">Belongs to the aspartate/glutamate racemases family.</text>
</comment>
<feature type="binding site" evidence="7">
    <location>
        <begin position="16"/>
        <end position="17"/>
    </location>
    <ligand>
        <name>substrate</name>
    </ligand>
</feature>
<dbReference type="PANTHER" id="PTHR21198">
    <property type="entry name" value="GLUTAMATE RACEMASE"/>
    <property type="match status" value="1"/>
</dbReference>
<feature type="binding site" evidence="7">
    <location>
        <begin position="80"/>
        <end position="81"/>
    </location>
    <ligand>
        <name>substrate</name>
    </ligand>
</feature>
<reference evidence="8 11" key="2">
    <citation type="submission" date="2017-05" db="EMBL/GenBank/DDBJ databases">
        <title>Complete and WGS of Bordetella genogroups.</title>
        <authorList>
            <person name="Spilker T."/>
            <person name="LiPuma J."/>
        </authorList>
    </citation>
    <scope>NUCLEOTIDE SEQUENCE [LARGE SCALE GENOMIC DNA]</scope>
    <source>
        <strain evidence="8 11">AU17610</strain>
    </source>
</reference>
<comment type="pathway">
    <text evidence="7">Cell wall biogenesis; peptidoglycan biosynthesis.</text>
</comment>
<evidence type="ECO:0000256" key="1">
    <source>
        <dbReference type="ARBA" id="ARBA00001602"/>
    </source>
</evidence>
<comment type="caution">
    <text evidence="7">Lacks conserved residue(s) required for the propagation of feature annotation.</text>
</comment>
<dbReference type="HAMAP" id="MF_00258">
    <property type="entry name" value="Glu_racemase"/>
    <property type="match status" value="1"/>
</dbReference>